<evidence type="ECO:0000256" key="11">
    <source>
        <dbReference type="ARBA" id="ARBA00023288"/>
    </source>
</evidence>
<evidence type="ECO:0000256" key="12">
    <source>
        <dbReference type="PIRSR" id="PIRSR601461-1"/>
    </source>
</evidence>
<feature type="domain" description="Peptidase A1" evidence="16">
    <location>
        <begin position="651"/>
        <end position="993"/>
    </location>
</feature>
<reference evidence="17" key="2">
    <citation type="submission" date="2021-01" db="UniProtKB">
        <authorList>
            <consortium name="EnsemblPlants"/>
        </authorList>
    </citation>
    <scope>IDENTIFICATION</scope>
</reference>
<dbReference type="InterPro" id="IPR001969">
    <property type="entry name" value="Aspartic_peptidase_AS"/>
</dbReference>
<evidence type="ECO:0000256" key="8">
    <source>
        <dbReference type="ARBA" id="ARBA00022801"/>
    </source>
</evidence>
<feature type="chain" id="PRO_5029557405" description="Peptidase A1 domain-containing protein" evidence="15">
    <location>
        <begin position="37"/>
        <end position="1065"/>
    </location>
</feature>
<feature type="active site" evidence="12">
    <location>
        <position position="132"/>
    </location>
</feature>
<organism evidence="17 18">
    <name type="scientific">Quercus lobata</name>
    <name type="common">Valley oak</name>
    <dbReference type="NCBI Taxonomy" id="97700"/>
    <lineage>
        <taxon>Eukaryota</taxon>
        <taxon>Viridiplantae</taxon>
        <taxon>Streptophyta</taxon>
        <taxon>Embryophyta</taxon>
        <taxon>Tracheophyta</taxon>
        <taxon>Spermatophyta</taxon>
        <taxon>Magnoliopsida</taxon>
        <taxon>eudicotyledons</taxon>
        <taxon>Gunneridae</taxon>
        <taxon>Pentapetalae</taxon>
        <taxon>rosids</taxon>
        <taxon>fabids</taxon>
        <taxon>Fagales</taxon>
        <taxon>Fagaceae</taxon>
        <taxon>Quercus</taxon>
    </lineage>
</organism>
<dbReference type="InterPro" id="IPR001461">
    <property type="entry name" value="Aspartic_peptidase_A1"/>
</dbReference>
<dbReference type="EnsemblPlants" id="QL06p051484:mrna">
    <property type="protein sequence ID" value="QL06p051484:mrna"/>
    <property type="gene ID" value="QL06p051484"/>
</dbReference>
<dbReference type="Gramene" id="QL06p051484:mrna">
    <property type="protein sequence ID" value="QL06p051484:mrna"/>
    <property type="gene ID" value="QL06p051484"/>
</dbReference>
<keyword evidence="8 13" id="KW-0378">Hydrolase</keyword>
<proteinExistence type="inferred from homology"/>
<keyword evidence="9" id="KW-0472">Membrane</keyword>
<evidence type="ECO:0000256" key="3">
    <source>
        <dbReference type="ARBA" id="ARBA00022475"/>
    </source>
</evidence>
<evidence type="ECO:0000256" key="1">
    <source>
        <dbReference type="ARBA" id="ARBA00004609"/>
    </source>
</evidence>
<keyword evidence="7 13" id="KW-0064">Aspartyl protease</keyword>
<dbReference type="PROSITE" id="PS00141">
    <property type="entry name" value="ASP_PROTEASE"/>
    <property type="match status" value="3"/>
</dbReference>
<evidence type="ECO:0000256" key="6">
    <source>
        <dbReference type="ARBA" id="ARBA00022729"/>
    </source>
</evidence>
<dbReference type="EMBL" id="LRBV02000006">
    <property type="status" value="NOT_ANNOTATED_CDS"/>
    <property type="molecule type" value="Genomic_DNA"/>
</dbReference>
<evidence type="ECO:0000259" key="16">
    <source>
        <dbReference type="PROSITE" id="PS51767"/>
    </source>
</evidence>
<feature type="active site" evidence="12">
    <location>
        <position position="339"/>
    </location>
</feature>
<keyword evidence="18" id="KW-1185">Reference proteome</keyword>
<keyword evidence="6 15" id="KW-0732">Signal</keyword>
<dbReference type="PANTHER" id="PTHR13683:SF826">
    <property type="entry name" value="ASPARTYL PROTEASE FAMILY PROTEIN 1"/>
    <property type="match status" value="1"/>
</dbReference>
<dbReference type="OMA" id="NATRREH"/>
<evidence type="ECO:0000256" key="15">
    <source>
        <dbReference type="SAM" id="SignalP"/>
    </source>
</evidence>
<dbReference type="SUPFAM" id="SSF50630">
    <property type="entry name" value="Acid proteases"/>
    <property type="match status" value="2"/>
</dbReference>
<accession>A0A7N2R764</accession>
<dbReference type="PROSITE" id="PS51767">
    <property type="entry name" value="PEPTIDASE_A1"/>
    <property type="match status" value="2"/>
</dbReference>
<evidence type="ECO:0000256" key="7">
    <source>
        <dbReference type="ARBA" id="ARBA00022750"/>
    </source>
</evidence>
<protein>
    <recommendedName>
        <fullName evidence="16">Peptidase A1 domain-containing protein</fullName>
    </recommendedName>
</protein>
<dbReference type="Gene3D" id="2.40.70.10">
    <property type="entry name" value="Acid Proteases"/>
    <property type="match status" value="4"/>
</dbReference>
<dbReference type="InParanoid" id="A0A7N2R764"/>
<evidence type="ECO:0000256" key="4">
    <source>
        <dbReference type="ARBA" id="ARBA00022622"/>
    </source>
</evidence>
<evidence type="ECO:0000256" key="9">
    <source>
        <dbReference type="ARBA" id="ARBA00023136"/>
    </source>
</evidence>
<sequence length="1065" mass="115496">MALAWTSTASSYSLTSGSYILLLLLLLGLNSGICHGLGSFEFDIHHRFSDPVKQILGFEGLPKKGSVEYYVAMAHRDSIIRGRHLAASNNQSPAPLTFANGNDTLLINNLGSLYYANVSVGTPSISYLVALDTGSDLFWLPCDCNNTTCVPSLKTTSGQDVKLNIYSPNASSTSKKVSCNSSNLCDPNQCPSTNSDCAYSVEYLSNNTSTSGILVEDVLHLITDDDQLKAVDIPITLGCGKNETGILLQGFAPNGLLGLGLDNISVPSTIARKAQGPNSFSMCFGSDGIGRINFGDNGTSDQKETSFTVEPSSPSYNISITQTNVGVNVSKMEFSAIFDSGTSFTQLRDPIYTFISKTFNSHVTEKRHSSNSTIPFEYCYDLSANQTSYMIPIMNLTMKGGEQYYLTNPTEVFFTKGGYVYCLALRKSTNINIIGQNFMTGYRIVFNRDKMIIGWKPSNFLGAVTGWVHLGSTFTTGSRIRLSKFWVLMGFQRKEAEYYAAMAHLAASNNQLRLPLTFANGNDKFFLVNLRRLQTKAMALAWTSTTCSYSLTSGSYILLVLLLLGLNSRSCYGLGSFGFDIHHRFSDPVKQILGFDGLPEKGSVEYYVAMAHRDSIIRGRHLAASNNQSPAPLTFANGNGTLLINSLGYLYYANVSVGTPSVSFLVALDTGSDLFWLPCDCNNSTCVTSLPTSSGQVVNFNIYSPNASSTSNKVSCNSSIYCDPNQCPSTNSDCAYSAVYLSNNTSTSGILVEDVLHLITDDDQSKVVDAPITLGCGKNETGIFLNGLVPNGLLGLDLGNISVPSTIARKGLGPNSFSMCFGSDGIGRINFGDNGTSEQKETSFTVEPSLPTYNISITQINVGVNVSKMELTAIFDSGTSFTQLKDPVYTFISKTFNSQITEKRHSSNSQIPFEYCYELSANQTSYMFPTMNLTMKGGEQYYLTNPIEVFSTKGGYVYCLALLKSTDINIIGQNFMTGYRIVFNRDKMILGWKPSNCYNDSNSNTSPISSSHSSTTSPSSPSLSPAASPALVVNPKAKAPSSHSPKLKAFTCTIMMIFVSFLAIV</sequence>
<evidence type="ECO:0000256" key="14">
    <source>
        <dbReference type="SAM" id="MobiDB-lite"/>
    </source>
</evidence>
<evidence type="ECO:0000313" key="18">
    <source>
        <dbReference type="Proteomes" id="UP000594261"/>
    </source>
</evidence>
<evidence type="ECO:0000256" key="2">
    <source>
        <dbReference type="ARBA" id="ARBA00007447"/>
    </source>
</evidence>
<feature type="domain" description="Peptidase A1" evidence="16">
    <location>
        <begin position="114"/>
        <end position="456"/>
    </location>
</feature>
<dbReference type="GO" id="GO:0098552">
    <property type="term" value="C:side of membrane"/>
    <property type="evidence" value="ECO:0007669"/>
    <property type="project" value="UniProtKB-KW"/>
</dbReference>
<dbReference type="InterPro" id="IPR033121">
    <property type="entry name" value="PEPTIDASE_A1"/>
</dbReference>
<dbReference type="GO" id="GO:0006508">
    <property type="term" value="P:proteolysis"/>
    <property type="evidence" value="ECO:0007669"/>
    <property type="project" value="UniProtKB-KW"/>
</dbReference>
<evidence type="ECO:0000256" key="13">
    <source>
        <dbReference type="RuleBase" id="RU000454"/>
    </source>
</evidence>
<keyword evidence="11" id="KW-0449">Lipoprotein</keyword>
<feature type="signal peptide" evidence="15">
    <location>
        <begin position="1"/>
        <end position="36"/>
    </location>
</feature>
<dbReference type="PANTHER" id="PTHR13683">
    <property type="entry name" value="ASPARTYL PROTEASES"/>
    <property type="match status" value="1"/>
</dbReference>
<dbReference type="AlphaFoldDB" id="A0A7N2R764"/>
<comment type="subcellular location">
    <subcellularLocation>
        <location evidence="1">Cell membrane</location>
        <topology evidence="1">Lipid-anchor</topology>
        <topology evidence="1">GPI-anchor</topology>
    </subcellularLocation>
</comment>
<dbReference type="GO" id="GO:0005886">
    <property type="term" value="C:plasma membrane"/>
    <property type="evidence" value="ECO:0007669"/>
    <property type="project" value="UniProtKB-SubCell"/>
</dbReference>
<keyword evidence="3" id="KW-1003">Cell membrane</keyword>
<dbReference type="InterPro" id="IPR021109">
    <property type="entry name" value="Peptidase_aspartic_dom_sf"/>
</dbReference>
<dbReference type="Pfam" id="PF14541">
    <property type="entry name" value="TAXi_C"/>
    <property type="match status" value="2"/>
</dbReference>
<dbReference type="FunFam" id="2.40.70.10:FF:000014">
    <property type="entry name" value="Aspartyl protease family protein 1"/>
    <property type="match status" value="2"/>
</dbReference>
<dbReference type="PRINTS" id="PR00792">
    <property type="entry name" value="PEPSIN"/>
</dbReference>
<reference evidence="17 18" key="1">
    <citation type="journal article" date="2016" name="G3 (Bethesda)">
        <title>First Draft Assembly and Annotation of the Genome of a California Endemic Oak Quercus lobata Nee (Fagaceae).</title>
        <authorList>
            <person name="Sork V.L."/>
            <person name="Fitz-Gibbon S.T."/>
            <person name="Puiu D."/>
            <person name="Crepeau M."/>
            <person name="Gugger P.F."/>
            <person name="Sherman R."/>
            <person name="Stevens K."/>
            <person name="Langley C.H."/>
            <person name="Pellegrini M."/>
            <person name="Salzberg S.L."/>
        </authorList>
    </citation>
    <scope>NUCLEOTIDE SEQUENCE [LARGE SCALE GENOMIC DNA]</scope>
    <source>
        <strain evidence="17 18">cv. SW786</strain>
    </source>
</reference>
<dbReference type="Proteomes" id="UP000594261">
    <property type="component" value="Chromosome 6"/>
</dbReference>
<dbReference type="InterPro" id="IPR032799">
    <property type="entry name" value="TAXi_C"/>
</dbReference>
<dbReference type="Pfam" id="PF14543">
    <property type="entry name" value="TAXi_N"/>
    <property type="match status" value="2"/>
</dbReference>
<keyword evidence="4" id="KW-0336">GPI-anchor</keyword>
<evidence type="ECO:0000313" key="17">
    <source>
        <dbReference type="EnsemblPlants" id="QL06p051484:mrna"/>
    </source>
</evidence>
<dbReference type="FunFam" id="2.40.70.10:FF:000012">
    <property type="entry name" value="Aspartyl protease family protein 1"/>
    <property type="match status" value="2"/>
</dbReference>
<evidence type="ECO:0000256" key="10">
    <source>
        <dbReference type="ARBA" id="ARBA00023180"/>
    </source>
</evidence>
<dbReference type="GO" id="GO:0004190">
    <property type="term" value="F:aspartic-type endopeptidase activity"/>
    <property type="evidence" value="ECO:0007669"/>
    <property type="project" value="UniProtKB-KW"/>
</dbReference>
<keyword evidence="5 13" id="KW-0645">Protease</keyword>
<comment type="similarity">
    <text evidence="2 13">Belongs to the peptidase A1 family.</text>
</comment>
<evidence type="ECO:0000256" key="5">
    <source>
        <dbReference type="ARBA" id="ARBA00022670"/>
    </source>
</evidence>
<keyword evidence="10" id="KW-0325">Glycoprotein</keyword>
<name>A0A7N2R764_QUELO</name>
<feature type="region of interest" description="Disordered" evidence="14">
    <location>
        <begin position="1003"/>
        <end position="1027"/>
    </location>
</feature>
<dbReference type="InterPro" id="IPR032861">
    <property type="entry name" value="TAXi_N"/>
</dbReference>